<dbReference type="AlphaFoldDB" id="A0A4D7B3A1"/>
<organism evidence="6 7">
    <name type="scientific">Phreatobacter stygius</name>
    <dbReference type="NCBI Taxonomy" id="1940610"/>
    <lineage>
        <taxon>Bacteria</taxon>
        <taxon>Pseudomonadati</taxon>
        <taxon>Pseudomonadota</taxon>
        <taxon>Alphaproteobacteria</taxon>
        <taxon>Hyphomicrobiales</taxon>
        <taxon>Phreatobacteraceae</taxon>
        <taxon>Phreatobacter</taxon>
    </lineage>
</organism>
<evidence type="ECO:0000256" key="4">
    <source>
        <dbReference type="ARBA" id="ARBA00023163"/>
    </source>
</evidence>
<evidence type="ECO:0000313" key="6">
    <source>
        <dbReference type="EMBL" id="QCI67371.1"/>
    </source>
</evidence>
<evidence type="ECO:0000256" key="2">
    <source>
        <dbReference type="ARBA" id="ARBA00023015"/>
    </source>
</evidence>
<dbReference type="GO" id="GO:0043565">
    <property type="term" value="F:sequence-specific DNA binding"/>
    <property type="evidence" value="ECO:0007669"/>
    <property type="project" value="TreeGrafter"/>
</dbReference>
<evidence type="ECO:0000313" key="7">
    <source>
        <dbReference type="Proteomes" id="UP000298781"/>
    </source>
</evidence>
<dbReference type="SUPFAM" id="SSF46785">
    <property type="entry name" value="Winged helix' DNA-binding domain"/>
    <property type="match status" value="1"/>
</dbReference>
<keyword evidence="7" id="KW-1185">Reference proteome</keyword>
<sequence>MSETPPPLVSLYAFALVAETGSLAAAAGRLNVTQPAISKRIRGLEDQLGVALIARGANAVRLTELGRGYAASLGVAFRAIDEATARLDTRAARPLRVRAYTTWGMRWLIPRLPHFRARHPGQEVELTTSVEPVDFARDKVDVAIRAAETPPTPTAVRLQAAMAAAFGAPGPARVARKQGFGGLTLLGSRARPDDWAIWSAATGIALPGAPLMFESTSLAIQAAIEGLGVVIVSPIYVADEVRRRRLVQIVPGTVPTGHDFWLVLPPGPVRPASGAFRDWLFEEIAADAARGAG</sequence>
<dbReference type="InterPro" id="IPR036388">
    <property type="entry name" value="WH-like_DNA-bd_sf"/>
</dbReference>
<gene>
    <name evidence="6" type="ORF">E8M01_25985</name>
</gene>
<dbReference type="Proteomes" id="UP000298781">
    <property type="component" value="Chromosome"/>
</dbReference>
<keyword evidence="4" id="KW-0804">Transcription</keyword>
<dbReference type="GO" id="GO:0003700">
    <property type="term" value="F:DNA-binding transcription factor activity"/>
    <property type="evidence" value="ECO:0007669"/>
    <property type="project" value="InterPro"/>
</dbReference>
<dbReference type="InterPro" id="IPR000847">
    <property type="entry name" value="LysR_HTH_N"/>
</dbReference>
<dbReference type="OrthoDB" id="9794694at2"/>
<dbReference type="PRINTS" id="PR00039">
    <property type="entry name" value="HTHLYSR"/>
</dbReference>
<dbReference type="EMBL" id="CP039690">
    <property type="protein sequence ID" value="QCI67371.1"/>
    <property type="molecule type" value="Genomic_DNA"/>
</dbReference>
<keyword evidence="2" id="KW-0805">Transcription regulation</keyword>
<keyword evidence="3" id="KW-0238">DNA-binding</keyword>
<comment type="similarity">
    <text evidence="1">Belongs to the LysR transcriptional regulatory family.</text>
</comment>
<evidence type="ECO:0000256" key="1">
    <source>
        <dbReference type="ARBA" id="ARBA00009437"/>
    </source>
</evidence>
<feature type="domain" description="HTH lysR-type" evidence="5">
    <location>
        <begin position="6"/>
        <end position="63"/>
    </location>
</feature>
<accession>A0A4D7B3A1</accession>
<dbReference type="RefSeq" id="WP_136962802.1">
    <property type="nucleotide sequence ID" value="NZ_CP039690.1"/>
</dbReference>
<dbReference type="Gene3D" id="1.10.10.10">
    <property type="entry name" value="Winged helix-like DNA-binding domain superfamily/Winged helix DNA-binding domain"/>
    <property type="match status" value="1"/>
</dbReference>
<reference evidence="6 7" key="1">
    <citation type="submission" date="2019-04" db="EMBL/GenBank/DDBJ databases">
        <title>Phreatobacter aquaticus sp. nov.</title>
        <authorList>
            <person name="Choi A."/>
        </authorList>
    </citation>
    <scope>NUCLEOTIDE SEQUENCE [LARGE SCALE GENOMIC DNA]</scope>
    <source>
        <strain evidence="6 7">KCTC 52518</strain>
    </source>
</reference>
<evidence type="ECO:0000259" key="5">
    <source>
        <dbReference type="PROSITE" id="PS50931"/>
    </source>
</evidence>
<evidence type="ECO:0000256" key="3">
    <source>
        <dbReference type="ARBA" id="ARBA00023125"/>
    </source>
</evidence>
<dbReference type="InterPro" id="IPR036390">
    <property type="entry name" value="WH_DNA-bd_sf"/>
</dbReference>
<dbReference type="KEGG" id="pstg:E8M01_25985"/>
<dbReference type="InterPro" id="IPR005119">
    <property type="entry name" value="LysR_subst-bd"/>
</dbReference>
<dbReference type="GO" id="GO:0006351">
    <property type="term" value="P:DNA-templated transcription"/>
    <property type="evidence" value="ECO:0007669"/>
    <property type="project" value="TreeGrafter"/>
</dbReference>
<dbReference type="SUPFAM" id="SSF53850">
    <property type="entry name" value="Periplasmic binding protein-like II"/>
    <property type="match status" value="1"/>
</dbReference>
<dbReference type="InterPro" id="IPR058163">
    <property type="entry name" value="LysR-type_TF_proteobact-type"/>
</dbReference>
<dbReference type="Pfam" id="PF00126">
    <property type="entry name" value="HTH_1"/>
    <property type="match status" value="1"/>
</dbReference>
<protein>
    <submittedName>
        <fullName evidence="6">LysR family transcriptional regulator</fullName>
    </submittedName>
</protein>
<dbReference type="PROSITE" id="PS50931">
    <property type="entry name" value="HTH_LYSR"/>
    <property type="match status" value="1"/>
</dbReference>
<dbReference type="PANTHER" id="PTHR30537:SF74">
    <property type="entry name" value="HTH-TYPE TRANSCRIPTIONAL REGULATOR TRPI"/>
    <property type="match status" value="1"/>
</dbReference>
<dbReference type="Gene3D" id="3.40.190.10">
    <property type="entry name" value="Periplasmic binding protein-like II"/>
    <property type="match status" value="2"/>
</dbReference>
<name>A0A4D7B3A1_9HYPH</name>
<proteinExistence type="inferred from homology"/>
<dbReference type="Pfam" id="PF03466">
    <property type="entry name" value="LysR_substrate"/>
    <property type="match status" value="1"/>
</dbReference>
<dbReference type="PANTHER" id="PTHR30537">
    <property type="entry name" value="HTH-TYPE TRANSCRIPTIONAL REGULATOR"/>
    <property type="match status" value="1"/>
</dbReference>